<evidence type="ECO:0000313" key="3">
    <source>
        <dbReference type="EMBL" id="CCX34336.1"/>
    </source>
</evidence>
<feature type="region of interest" description="Disordered" evidence="1">
    <location>
        <begin position="422"/>
        <end position="450"/>
    </location>
</feature>
<dbReference type="InterPro" id="IPR035965">
    <property type="entry name" value="PAS-like_dom_sf"/>
</dbReference>
<evidence type="ECO:0000256" key="1">
    <source>
        <dbReference type="SAM" id="MobiDB-lite"/>
    </source>
</evidence>
<dbReference type="STRING" id="1076935.U4LQB3"/>
<evidence type="ECO:0000313" key="4">
    <source>
        <dbReference type="Proteomes" id="UP000018144"/>
    </source>
</evidence>
<gene>
    <name evidence="3" type="ORF">PCON_03532</name>
</gene>
<dbReference type="Gene3D" id="3.30.450.20">
    <property type="entry name" value="PAS domain"/>
    <property type="match status" value="1"/>
</dbReference>
<feature type="compositionally biased region" description="Basic and acidic residues" evidence="1">
    <location>
        <begin position="422"/>
        <end position="432"/>
    </location>
</feature>
<dbReference type="SUPFAM" id="SSF55785">
    <property type="entry name" value="PYP-like sensor domain (PAS domain)"/>
    <property type="match status" value="1"/>
</dbReference>
<feature type="domain" description="PAS" evidence="2">
    <location>
        <begin position="11"/>
        <end position="63"/>
    </location>
</feature>
<dbReference type="InterPro" id="IPR013655">
    <property type="entry name" value="PAS_fold_3"/>
</dbReference>
<dbReference type="Proteomes" id="UP000018144">
    <property type="component" value="Unassembled WGS sequence"/>
</dbReference>
<feature type="compositionally biased region" description="Acidic residues" evidence="1">
    <location>
        <begin position="263"/>
        <end position="274"/>
    </location>
</feature>
<dbReference type="eggNOG" id="ENOG502S8B6">
    <property type="taxonomic scope" value="Eukaryota"/>
</dbReference>
<feature type="compositionally biased region" description="Basic and acidic residues" evidence="1">
    <location>
        <begin position="441"/>
        <end position="450"/>
    </location>
</feature>
<accession>U4LQB3</accession>
<dbReference type="NCBIfam" id="TIGR00229">
    <property type="entry name" value="sensory_box"/>
    <property type="match status" value="1"/>
</dbReference>
<protein>
    <recommendedName>
        <fullName evidence="2">PAS domain-containing protein</fullName>
    </recommendedName>
</protein>
<dbReference type="OMA" id="GVFAAPW"/>
<organism evidence="3 4">
    <name type="scientific">Pyronema omphalodes (strain CBS 100304)</name>
    <name type="common">Pyronema confluens</name>
    <dbReference type="NCBI Taxonomy" id="1076935"/>
    <lineage>
        <taxon>Eukaryota</taxon>
        <taxon>Fungi</taxon>
        <taxon>Dikarya</taxon>
        <taxon>Ascomycota</taxon>
        <taxon>Pezizomycotina</taxon>
        <taxon>Pezizomycetes</taxon>
        <taxon>Pezizales</taxon>
        <taxon>Pyronemataceae</taxon>
        <taxon>Pyronema</taxon>
    </lineage>
</organism>
<dbReference type="OrthoDB" id="411251at2759"/>
<feature type="compositionally biased region" description="Acidic residues" evidence="1">
    <location>
        <begin position="242"/>
        <end position="251"/>
    </location>
</feature>
<dbReference type="CDD" id="cd00130">
    <property type="entry name" value="PAS"/>
    <property type="match status" value="1"/>
</dbReference>
<evidence type="ECO:0000259" key="2">
    <source>
        <dbReference type="PROSITE" id="PS50112"/>
    </source>
</evidence>
<sequence length="450" mass="51023">MDLTFITMHDISDDALILYASDSIDDVLGYKPTDVVGQSSFLLFQPESRNEALTHHRKLFTKDTAAELKYCNMKRRDGTIVVCECVFTVVYSVIVSCTSLYKYTEKSQQRALHAPAISEALSRNEKDIRFGMLKHLSSKFTTTNAPHEPRCALILNRFTRTLTVMYATIGLQEILGVPAEEVNGKSFYELIDEACLVDAAYALEKAKENDSIAYLRFRVRDPRNNPRLPQHPMFDEQREVHDEEDDNDANEDATSSQGSSRDEDSEEDDQDDDATASTPRRGNPRRARRNSTPDSIVSGAEPSIEVEAVISCTSDGLVVILRKAHGIPPIKEGVALAPWAYENKMPWNDQRLYAPTPNTQEDLFMKAIREVAVFAWSLRSINEDIMCHVVPGTLKPSASEVVGNYTRKGTTFYRREREWEVAVEQRNKRTREGEEEEEGRESESRPAKKR</sequence>
<dbReference type="Pfam" id="PF08447">
    <property type="entry name" value="PAS_3"/>
    <property type="match status" value="1"/>
</dbReference>
<dbReference type="EMBL" id="HF936516">
    <property type="protein sequence ID" value="CCX34336.1"/>
    <property type="molecule type" value="Genomic_DNA"/>
</dbReference>
<reference evidence="3 4" key="1">
    <citation type="journal article" date="2013" name="PLoS Genet.">
        <title>The genome and development-dependent transcriptomes of Pyronema confluens: a window into fungal evolution.</title>
        <authorList>
            <person name="Traeger S."/>
            <person name="Altegoer F."/>
            <person name="Freitag M."/>
            <person name="Gabaldon T."/>
            <person name="Kempken F."/>
            <person name="Kumar A."/>
            <person name="Marcet-Houben M."/>
            <person name="Poggeler S."/>
            <person name="Stajich J.E."/>
            <person name="Nowrousian M."/>
        </authorList>
    </citation>
    <scope>NUCLEOTIDE SEQUENCE [LARGE SCALE GENOMIC DNA]</scope>
    <source>
        <strain evidence="4">CBS 100304</strain>
        <tissue evidence="3">Vegetative mycelium</tissue>
    </source>
</reference>
<dbReference type="PROSITE" id="PS50112">
    <property type="entry name" value="PAS"/>
    <property type="match status" value="1"/>
</dbReference>
<proteinExistence type="predicted"/>
<name>U4LQB3_PYROM</name>
<dbReference type="InterPro" id="IPR000014">
    <property type="entry name" value="PAS"/>
</dbReference>
<feature type="region of interest" description="Disordered" evidence="1">
    <location>
        <begin position="222"/>
        <end position="299"/>
    </location>
</feature>
<keyword evidence="4" id="KW-1185">Reference proteome</keyword>
<dbReference type="AlphaFoldDB" id="U4LQB3"/>